<name>A0A941EAS9_9ACTN</name>
<dbReference type="Pfam" id="PF00877">
    <property type="entry name" value="NLPC_P60"/>
    <property type="match status" value="1"/>
</dbReference>
<reference evidence="7" key="1">
    <citation type="submission" date="2021-04" db="EMBL/GenBank/DDBJ databases">
        <title>Genome based classification of Actinospica acidithermotolerans sp. nov., an actinobacterium isolated from an Indonesian hot spring.</title>
        <authorList>
            <person name="Kusuma A.B."/>
            <person name="Putra K.E."/>
            <person name="Nafisah S."/>
            <person name="Loh J."/>
            <person name="Nouioui I."/>
            <person name="Goodfellow M."/>
        </authorList>
    </citation>
    <scope>NUCLEOTIDE SEQUENCE</scope>
    <source>
        <strain evidence="7">MGRD01-02</strain>
    </source>
</reference>
<keyword evidence="8" id="KW-1185">Reference proteome</keyword>
<protein>
    <submittedName>
        <fullName evidence="7">C40 family peptidase</fullName>
    </submittedName>
</protein>
<evidence type="ECO:0000256" key="1">
    <source>
        <dbReference type="ARBA" id="ARBA00007074"/>
    </source>
</evidence>
<evidence type="ECO:0000256" key="3">
    <source>
        <dbReference type="ARBA" id="ARBA00022801"/>
    </source>
</evidence>
<dbReference type="InterPro" id="IPR000064">
    <property type="entry name" value="NLP_P60_dom"/>
</dbReference>
<keyword evidence="3" id="KW-0378">Hydrolase</keyword>
<evidence type="ECO:0000259" key="6">
    <source>
        <dbReference type="PROSITE" id="PS51935"/>
    </source>
</evidence>
<organism evidence="7 8">
    <name type="scientific">Actinospica acidithermotolerans</name>
    <dbReference type="NCBI Taxonomy" id="2828514"/>
    <lineage>
        <taxon>Bacteria</taxon>
        <taxon>Bacillati</taxon>
        <taxon>Actinomycetota</taxon>
        <taxon>Actinomycetes</taxon>
        <taxon>Catenulisporales</taxon>
        <taxon>Actinospicaceae</taxon>
        <taxon>Actinospica</taxon>
    </lineage>
</organism>
<accession>A0A941EAS9</accession>
<dbReference type="InterPro" id="IPR051794">
    <property type="entry name" value="PG_Endopeptidase_C40"/>
</dbReference>
<dbReference type="GO" id="GO:0006508">
    <property type="term" value="P:proteolysis"/>
    <property type="evidence" value="ECO:0007669"/>
    <property type="project" value="UniProtKB-KW"/>
</dbReference>
<keyword evidence="4" id="KW-0788">Thiol protease</keyword>
<evidence type="ECO:0000313" key="8">
    <source>
        <dbReference type="Proteomes" id="UP000676325"/>
    </source>
</evidence>
<keyword evidence="5" id="KW-0732">Signal</keyword>
<dbReference type="Proteomes" id="UP000676325">
    <property type="component" value="Unassembled WGS sequence"/>
</dbReference>
<feature type="domain" description="NlpC/P60" evidence="6">
    <location>
        <begin position="62"/>
        <end position="177"/>
    </location>
</feature>
<dbReference type="InterPro" id="IPR038765">
    <property type="entry name" value="Papain-like_cys_pep_sf"/>
</dbReference>
<dbReference type="PANTHER" id="PTHR47359:SF3">
    <property type="entry name" value="NLP_P60 DOMAIN-CONTAINING PROTEIN-RELATED"/>
    <property type="match status" value="1"/>
</dbReference>
<evidence type="ECO:0000256" key="5">
    <source>
        <dbReference type="SAM" id="SignalP"/>
    </source>
</evidence>
<gene>
    <name evidence="7" type="ORF">KDK95_23970</name>
</gene>
<dbReference type="PROSITE" id="PS51935">
    <property type="entry name" value="NLPC_P60"/>
    <property type="match status" value="1"/>
</dbReference>
<comment type="caution">
    <text evidence="7">The sequence shown here is derived from an EMBL/GenBank/DDBJ whole genome shotgun (WGS) entry which is preliminary data.</text>
</comment>
<comment type="similarity">
    <text evidence="1">Belongs to the peptidase C40 family.</text>
</comment>
<dbReference type="EMBL" id="JAGSOH010000084">
    <property type="protein sequence ID" value="MBR7829385.1"/>
    <property type="molecule type" value="Genomic_DNA"/>
</dbReference>
<feature type="chain" id="PRO_5037483469" evidence="5">
    <location>
        <begin position="45"/>
        <end position="177"/>
    </location>
</feature>
<dbReference type="GO" id="GO:0008234">
    <property type="term" value="F:cysteine-type peptidase activity"/>
    <property type="evidence" value="ECO:0007669"/>
    <property type="project" value="UniProtKB-KW"/>
</dbReference>
<dbReference type="Gene3D" id="3.90.1720.10">
    <property type="entry name" value="endopeptidase domain like (from Nostoc punctiforme)"/>
    <property type="match status" value="1"/>
</dbReference>
<keyword evidence="2" id="KW-0645">Protease</keyword>
<feature type="signal peptide" evidence="5">
    <location>
        <begin position="1"/>
        <end position="44"/>
    </location>
</feature>
<dbReference type="PANTHER" id="PTHR47359">
    <property type="entry name" value="PEPTIDOGLYCAN DL-ENDOPEPTIDASE CWLO"/>
    <property type="match status" value="1"/>
</dbReference>
<evidence type="ECO:0000313" key="7">
    <source>
        <dbReference type="EMBL" id="MBR7829385.1"/>
    </source>
</evidence>
<evidence type="ECO:0000256" key="4">
    <source>
        <dbReference type="ARBA" id="ARBA00022807"/>
    </source>
</evidence>
<sequence>MGVPWERESGSVRLSAGRRRAPRAACAVLLAATLLSVAATPAWADVGAGAQWRHSHPRLSGETRGQMALAFALAQLGKPYEYGGNGPDAYDCSGLTQQAWRAAGIDIPRTSQEQAAFGKPVSLKNIRLGDLVVFYAGASHVGIYAGNGEVVVAPHHGTTIRREKIAWMPVYDVRRPG</sequence>
<dbReference type="SUPFAM" id="SSF54001">
    <property type="entry name" value="Cysteine proteinases"/>
    <property type="match status" value="1"/>
</dbReference>
<dbReference type="RefSeq" id="WP_212520520.1">
    <property type="nucleotide sequence ID" value="NZ_JAGSOH010000084.1"/>
</dbReference>
<proteinExistence type="inferred from homology"/>
<dbReference type="AlphaFoldDB" id="A0A941EAS9"/>
<evidence type="ECO:0000256" key="2">
    <source>
        <dbReference type="ARBA" id="ARBA00022670"/>
    </source>
</evidence>